<dbReference type="Proteomes" id="UP001055072">
    <property type="component" value="Unassembled WGS sequence"/>
</dbReference>
<sequence length="161" mass="18106">IGIKPHGIELTRDDYKVYMRMRDELLRGPAGCAALLEGGIMWRLSRSTCSIEETIKGPDIDVNNAHGHLQVLNIGGQDCIESTLSQQDQYIIAGVYRILQRRAPQSAAITSWWPTSEIWASSGYATGYWSHAAEVWFQRRLARLKAGDAKPMSSNEWRNSL</sequence>
<feature type="non-terminal residue" evidence="1">
    <location>
        <position position="1"/>
    </location>
</feature>
<comment type="caution">
    <text evidence="1">The sequence shown here is derived from an EMBL/GenBank/DDBJ whole genome shotgun (WGS) entry which is preliminary data.</text>
</comment>
<name>A0ACB8UJ58_9APHY</name>
<evidence type="ECO:0000313" key="1">
    <source>
        <dbReference type="EMBL" id="KAI0094119.1"/>
    </source>
</evidence>
<protein>
    <submittedName>
        <fullName evidence="1">Uncharacterized protein</fullName>
    </submittedName>
</protein>
<gene>
    <name evidence="1" type="ORF">BDY19DRAFT_866973</name>
</gene>
<accession>A0ACB8UJ58</accession>
<organism evidence="1 2">
    <name type="scientific">Irpex rosettiformis</name>
    <dbReference type="NCBI Taxonomy" id="378272"/>
    <lineage>
        <taxon>Eukaryota</taxon>
        <taxon>Fungi</taxon>
        <taxon>Dikarya</taxon>
        <taxon>Basidiomycota</taxon>
        <taxon>Agaricomycotina</taxon>
        <taxon>Agaricomycetes</taxon>
        <taxon>Polyporales</taxon>
        <taxon>Irpicaceae</taxon>
        <taxon>Irpex</taxon>
    </lineage>
</organism>
<evidence type="ECO:0000313" key="2">
    <source>
        <dbReference type="Proteomes" id="UP001055072"/>
    </source>
</evidence>
<dbReference type="EMBL" id="MU274900">
    <property type="protein sequence ID" value="KAI0094119.1"/>
    <property type="molecule type" value="Genomic_DNA"/>
</dbReference>
<keyword evidence="2" id="KW-1185">Reference proteome</keyword>
<reference evidence="1" key="1">
    <citation type="journal article" date="2021" name="Environ. Microbiol.">
        <title>Gene family expansions and transcriptome signatures uncover fungal adaptations to wood decay.</title>
        <authorList>
            <person name="Hage H."/>
            <person name="Miyauchi S."/>
            <person name="Viragh M."/>
            <person name="Drula E."/>
            <person name="Min B."/>
            <person name="Chaduli D."/>
            <person name="Navarro D."/>
            <person name="Favel A."/>
            <person name="Norest M."/>
            <person name="Lesage-Meessen L."/>
            <person name="Balint B."/>
            <person name="Merenyi Z."/>
            <person name="de Eugenio L."/>
            <person name="Morin E."/>
            <person name="Martinez A.T."/>
            <person name="Baldrian P."/>
            <person name="Stursova M."/>
            <person name="Martinez M.J."/>
            <person name="Novotny C."/>
            <person name="Magnuson J.K."/>
            <person name="Spatafora J.W."/>
            <person name="Maurice S."/>
            <person name="Pangilinan J."/>
            <person name="Andreopoulos W."/>
            <person name="LaButti K."/>
            <person name="Hundley H."/>
            <person name="Na H."/>
            <person name="Kuo A."/>
            <person name="Barry K."/>
            <person name="Lipzen A."/>
            <person name="Henrissat B."/>
            <person name="Riley R."/>
            <person name="Ahrendt S."/>
            <person name="Nagy L.G."/>
            <person name="Grigoriev I.V."/>
            <person name="Martin F."/>
            <person name="Rosso M.N."/>
        </authorList>
    </citation>
    <scope>NUCLEOTIDE SEQUENCE</scope>
    <source>
        <strain evidence="1">CBS 384.51</strain>
    </source>
</reference>
<feature type="non-terminal residue" evidence="1">
    <location>
        <position position="161"/>
    </location>
</feature>
<proteinExistence type="predicted"/>